<dbReference type="PANTHER" id="PTHR13890:SF0">
    <property type="entry name" value="MAGNESIUM TRANSPORTER MRS2 HOMOLOG, MITOCHONDRIAL"/>
    <property type="match status" value="1"/>
</dbReference>
<dbReference type="GO" id="GO:0016020">
    <property type="term" value="C:membrane"/>
    <property type="evidence" value="ECO:0007669"/>
    <property type="project" value="UniProtKB-SubCell"/>
</dbReference>
<evidence type="ECO:0000256" key="7">
    <source>
        <dbReference type="ARBA" id="ARBA00022989"/>
    </source>
</evidence>
<dbReference type="Proteomes" id="UP001255856">
    <property type="component" value="Unassembled WGS sequence"/>
</dbReference>
<dbReference type="Pfam" id="PF22099">
    <property type="entry name" value="MRS2-like"/>
    <property type="match status" value="2"/>
</dbReference>
<reference evidence="11" key="1">
    <citation type="submission" date="2021-01" db="EMBL/GenBank/DDBJ databases">
        <authorList>
            <person name="Eckstrom K.M.E."/>
        </authorList>
    </citation>
    <scope>NUCLEOTIDE SEQUENCE</scope>
    <source>
        <strain evidence="11">UVCC 0001</strain>
    </source>
</reference>
<keyword evidence="9 10" id="KW-0472">Membrane</keyword>
<dbReference type="EMBL" id="JASFZW010000010">
    <property type="protein sequence ID" value="KAK2076386.1"/>
    <property type="molecule type" value="Genomic_DNA"/>
</dbReference>
<sequence>METVPLMLRGRTGDPSVRRGAVSAQGGAFASVKQKPVILVDEDGHLSYTTLRKQALVTDMALRHRDIRSLEPQDPPAILVRKQAIVLNLEGLKLIIGRDKVLILSVPAPADLTARCPAELGSPIVQRLAAHIAMRDWDAFSSASEGASAPVPAPLGAHGGSYSAATLEEIRGGAALPYELRALESGLLCLVRVLEREVATLERATRPVLDRIRRGVVRSDLEELYESRTRLVRAIARVTRLKEILEELLDEPELLEGLCLTAADAVRARRGDGRQLAARRGRGLLRARGAGPAGGRRLGLAAAPASGAVAAAAADEAEREEIEECEDLVEAYWLQVDALLSRLALLQERIAATEHMVNLDLDSRRNQLVSLGLAIDLLLMAFECHMAITSIFGMNLESGLEPLQPYSLWGIVGLGVLVGGLLALLVARYCRRNGLLFLPSFGLAAGNGSVGTLATA</sequence>
<keyword evidence="5" id="KW-0460">Magnesium</keyword>
<keyword evidence="12" id="KW-1185">Reference proteome</keyword>
<keyword evidence="3" id="KW-0813">Transport</keyword>
<evidence type="ECO:0000256" key="6">
    <source>
        <dbReference type="ARBA" id="ARBA00022946"/>
    </source>
</evidence>
<keyword evidence="8" id="KW-0406">Ion transport</keyword>
<accession>A0AAD9IDW6</accession>
<evidence type="ECO:0000256" key="10">
    <source>
        <dbReference type="SAM" id="Phobius"/>
    </source>
</evidence>
<dbReference type="GO" id="GO:0015095">
    <property type="term" value="F:magnesium ion transmembrane transporter activity"/>
    <property type="evidence" value="ECO:0007669"/>
    <property type="project" value="UniProtKB-ARBA"/>
</dbReference>
<evidence type="ECO:0000256" key="8">
    <source>
        <dbReference type="ARBA" id="ARBA00023065"/>
    </source>
</evidence>
<keyword evidence="4 10" id="KW-0812">Transmembrane</keyword>
<evidence type="ECO:0000256" key="5">
    <source>
        <dbReference type="ARBA" id="ARBA00022842"/>
    </source>
</evidence>
<evidence type="ECO:0000256" key="9">
    <source>
        <dbReference type="ARBA" id="ARBA00023136"/>
    </source>
</evidence>
<evidence type="ECO:0000256" key="1">
    <source>
        <dbReference type="ARBA" id="ARBA00004141"/>
    </source>
</evidence>
<proteinExistence type="inferred from homology"/>
<evidence type="ECO:0000313" key="12">
    <source>
        <dbReference type="Proteomes" id="UP001255856"/>
    </source>
</evidence>
<organism evidence="11 12">
    <name type="scientific">Prototheca wickerhamii</name>
    <dbReference type="NCBI Taxonomy" id="3111"/>
    <lineage>
        <taxon>Eukaryota</taxon>
        <taxon>Viridiplantae</taxon>
        <taxon>Chlorophyta</taxon>
        <taxon>core chlorophytes</taxon>
        <taxon>Trebouxiophyceae</taxon>
        <taxon>Chlorellales</taxon>
        <taxon>Chlorellaceae</taxon>
        <taxon>Prototheca</taxon>
    </lineage>
</organism>
<keyword evidence="7 10" id="KW-1133">Transmembrane helix</keyword>
<keyword evidence="6" id="KW-0809">Transit peptide</keyword>
<evidence type="ECO:0000256" key="3">
    <source>
        <dbReference type="ARBA" id="ARBA00022448"/>
    </source>
</evidence>
<gene>
    <name evidence="11" type="ORF">QBZ16_000911</name>
</gene>
<evidence type="ECO:0000256" key="2">
    <source>
        <dbReference type="ARBA" id="ARBA00007535"/>
    </source>
</evidence>
<protein>
    <recommendedName>
        <fullName evidence="13">Magnesium transporter</fullName>
    </recommendedName>
</protein>
<name>A0AAD9IDW6_PROWI</name>
<evidence type="ECO:0008006" key="13">
    <source>
        <dbReference type="Google" id="ProtNLM"/>
    </source>
</evidence>
<evidence type="ECO:0000313" key="11">
    <source>
        <dbReference type="EMBL" id="KAK2076386.1"/>
    </source>
</evidence>
<feature type="transmembrane region" description="Helical" evidence="10">
    <location>
        <begin position="406"/>
        <end position="427"/>
    </location>
</feature>
<evidence type="ECO:0000256" key="4">
    <source>
        <dbReference type="ARBA" id="ARBA00022692"/>
    </source>
</evidence>
<dbReference type="PANTHER" id="PTHR13890">
    <property type="entry name" value="RNA SPLICING PROTEIN MRS2, MITOCHONDRIAL"/>
    <property type="match status" value="1"/>
</dbReference>
<comment type="caution">
    <text evidence="11">The sequence shown here is derived from an EMBL/GenBank/DDBJ whole genome shotgun (WGS) entry which is preliminary data.</text>
</comment>
<dbReference type="InterPro" id="IPR039204">
    <property type="entry name" value="MRS2-like"/>
</dbReference>
<dbReference type="AlphaFoldDB" id="A0AAD9IDW6"/>
<comment type="subcellular location">
    <subcellularLocation>
        <location evidence="1">Membrane</location>
        <topology evidence="1">Multi-pass membrane protein</topology>
    </subcellularLocation>
</comment>
<dbReference type="Gene3D" id="1.20.58.340">
    <property type="entry name" value="Magnesium transport protein CorA, transmembrane region"/>
    <property type="match status" value="1"/>
</dbReference>
<comment type="similarity">
    <text evidence="2">Belongs to the CorA metal ion transporter (MIT) (TC 1.A.35.5) family.</text>
</comment>
<dbReference type="Gene3D" id="2.40.128.330">
    <property type="match status" value="1"/>
</dbReference>